<dbReference type="PANTHER" id="PTHR42847:SF4">
    <property type="entry name" value="ALKANESULFONATE MONOOXYGENASE-RELATED"/>
    <property type="match status" value="1"/>
</dbReference>
<keyword evidence="3" id="KW-0560">Oxidoreductase</keyword>
<protein>
    <submittedName>
        <fullName evidence="7">LLM class flavin-dependent oxidoreductase</fullName>
    </submittedName>
</protein>
<evidence type="ECO:0000256" key="5">
    <source>
        <dbReference type="SAM" id="MobiDB-lite"/>
    </source>
</evidence>
<accession>A0A5C4J2B4</accession>
<keyword evidence="2" id="KW-0288">FMN</keyword>
<feature type="domain" description="Luciferase-like" evidence="6">
    <location>
        <begin position="24"/>
        <end position="225"/>
    </location>
</feature>
<reference evidence="7 8" key="1">
    <citation type="submission" date="2019-05" db="EMBL/GenBank/DDBJ databases">
        <title>Draft genome sequence of Actinomadura sp. 14C53.</title>
        <authorList>
            <person name="Saricaoglu S."/>
            <person name="Isik K."/>
        </authorList>
    </citation>
    <scope>NUCLEOTIDE SEQUENCE [LARGE SCALE GENOMIC DNA]</scope>
    <source>
        <strain evidence="7 8">14C53</strain>
    </source>
</reference>
<feature type="region of interest" description="Disordered" evidence="5">
    <location>
        <begin position="1"/>
        <end position="26"/>
    </location>
</feature>
<dbReference type="SUPFAM" id="SSF51679">
    <property type="entry name" value="Bacterial luciferase-like"/>
    <property type="match status" value="1"/>
</dbReference>
<dbReference type="GO" id="GO:0008726">
    <property type="term" value="F:alkanesulfonate monooxygenase activity"/>
    <property type="evidence" value="ECO:0007669"/>
    <property type="project" value="TreeGrafter"/>
</dbReference>
<organism evidence="7 8">
    <name type="scientific">Actinomadura soli</name>
    <dbReference type="NCBI Taxonomy" id="2508997"/>
    <lineage>
        <taxon>Bacteria</taxon>
        <taxon>Bacillati</taxon>
        <taxon>Actinomycetota</taxon>
        <taxon>Actinomycetes</taxon>
        <taxon>Streptosporangiales</taxon>
        <taxon>Thermomonosporaceae</taxon>
        <taxon>Actinomadura</taxon>
    </lineage>
</organism>
<dbReference type="OrthoDB" id="7374740at2"/>
<dbReference type="EMBL" id="VCKW01000263">
    <property type="protein sequence ID" value="TMQ90760.1"/>
    <property type="molecule type" value="Genomic_DNA"/>
</dbReference>
<dbReference type="GO" id="GO:0046306">
    <property type="term" value="P:alkanesulfonate catabolic process"/>
    <property type="evidence" value="ECO:0007669"/>
    <property type="project" value="TreeGrafter"/>
</dbReference>
<dbReference type="Proteomes" id="UP000309174">
    <property type="component" value="Unassembled WGS sequence"/>
</dbReference>
<evidence type="ECO:0000256" key="2">
    <source>
        <dbReference type="ARBA" id="ARBA00022643"/>
    </source>
</evidence>
<evidence type="ECO:0000256" key="4">
    <source>
        <dbReference type="ARBA" id="ARBA00023033"/>
    </source>
</evidence>
<keyword evidence="4" id="KW-0503">Monooxygenase</keyword>
<evidence type="ECO:0000313" key="8">
    <source>
        <dbReference type="Proteomes" id="UP000309174"/>
    </source>
</evidence>
<keyword evidence="8" id="KW-1185">Reference proteome</keyword>
<dbReference type="Gene3D" id="3.20.20.30">
    <property type="entry name" value="Luciferase-like domain"/>
    <property type="match status" value="1"/>
</dbReference>
<proteinExistence type="predicted"/>
<dbReference type="RefSeq" id="WP_138649314.1">
    <property type="nucleotide sequence ID" value="NZ_VCKW01000263.1"/>
</dbReference>
<evidence type="ECO:0000259" key="6">
    <source>
        <dbReference type="Pfam" id="PF00296"/>
    </source>
</evidence>
<dbReference type="InterPro" id="IPR036661">
    <property type="entry name" value="Luciferase-like_sf"/>
</dbReference>
<evidence type="ECO:0000313" key="7">
    <source>
        <dbReference type="EMBL" id="TMQ90760.1"/>
    </source>
</evidence>
<name>A0A5C4J2B4_9ACTN</name>
<dbReference type="InterPro" id="IPR050172">
    <property type="entry name" value="SsuD_RutA_monooxygenase"/>
</dbReference>
<feature type="compositionally biased region" description="Basic and acidic residues" evidence="5">
    <location>
        <begin position="1"/>
        <end position="14"/>
    </location>
</feature>
<dbReference type="Pfam" id="PF00296">
    <property type="entry name" value="Bac_luciferase"/>
    <property type="match status" value="1"/>
</dbReference>
<dbReference type="AlphaFoldDB" id="A0A5C4J2B4"/>
<gene>
    <name evidence="7" type="ORF">ETD83_34010</name>
</gene>
<sequence length="312" mass="33612">MDVLDGRSVRDVPHESGGGPVTPPRIGTVMWPMQSWPDAGELWRRAEDLGFRHAWVYDHIAWRGTTPWYDAYTTLAAAAAVTSRVRIGTLVTSPNFRHPVPTAHAIKTIDHISGGRLAIGIGSGGTRRASDAGVLGGDDWTPSERASRFAEWVGLLDRLLRQPETTFEGTHYTAREVVLEPGCVQRPRVPFVIAGNGPRGMRLAARHGAGWVTSGRPDGGTAQETVRSRLGALDAACEAEGRTIGDRILLTGFSGEPWLDSAGAFDDLAGRYAELGITEIVLHWPRPGTPFDADMKVFEAVAATYGEPGGAR</sequence>
<dbReference type="InterPro" id="IPR011251">
    <property type="entry name" value="Luciferase-like_dom"/>
</dbReference>
<evidence type="ECO:0000256" key="1">
    <source>
        <dbReference type="ARBA" id="ARBA00022630"/>
    </source>
</evidence>
<evidence type="ECO:0000256" key="3">
    <source>
        <dbReference type="ARBA" id="ARBA00023002"/>
    </source>
</evidence>
<keyword evidence="1" id="KW-0285">Flavoprotein</keyword>
<comment type="caution">
    <text evidence="7">The sequence shown here is derived from an EMBL/GenBank/DDBJ whole genome shotgun (WGS) entry which is preliminary data.</text>
</comment>
<dbReference type="PANTHER" id="PTHR42847">
    <property type="entry name" value="ALKANESULFONATE MONOOXYGENASE"/>
    <property type="match status" value="1"/>
</dbReference>